<feature type="transmembrane region" description="Helical" evidence="8">
    <location>
        <begin position="301"/>
        <end position="320"/>
    </location>
</feature>
<feature type="transmembrane region" description="Helical" evidence="8">
    <location>
        <begin position="115"/>
        <end position="131"/>
    </location>
</feature>
<dbReference type="GO" id="GO:0016763">
    <property type="term" value="F:pentosyltransferase activity"/>
    <property type="evidence" value="ECO:0007669"/>
    <property type="project" value="TreeGrafter"/>
</dbReference>
<evidence type="ECO:0000256" key="4">
    <source>
        <dbReference type="ARBA" id="ARBA00022679"/>
    </source>
</evidence>
<keyword evidence="3" id="KW-0328">Glycosyltransferase</keyword>
<evidence type="ECO:0000256" key="1">
    <source>
        <dbReference type="ARBA" id="ARBA00004651"/>
    </source>
</evidence>
<dbReference type="Proteomes" id="UP000580043">
    <property type="component" value="Unassembled WGS sequence"/>
</dbReference>
<evidence type="ECO:0000313" key="10">
    <source>
        <dbReference type="EMBL" id="NML25957.1"/>
    </source>
</evidence>
<gene>
    <name evidence="10" type="ORF">HHL15_09405</name>
</gene>
<comment type="subcellular location">
    <subcellularLocation>
        <location evidence="1">Cell membrane</location>
        <topology evidence="1">Multi-pass membrane protein</topology>
    </subcellularLocation>
</comment>
<keyword evidence="4 10" id="KW-0808">Transferase</keyword>
<feature type="domain" description="Glycosyltransferase RgtA/B/C/D-like" evidence="9">
    <location>
        <begin position="75"/>
        <end position="215"/>
    </location>
</feature>
<sequence>MSGYRADARSADHAASGLALAALLALAVAVRLFFYTGFFGSDELTYVESALRIAAGDFTPSSYIGAIRYGLQLPMAGFAALFGPSESALNLWPFLCSITEVALVATLGRHLVGTRAALIAGLVLAVLPLHVHFAGRLMADAPLALCLSASFLLFWRGQQRDSTPTFLLAGLAAGLSFWVKEVTTLYLAVFLAYPLLFRCWNWKWLWMLGGFALMVGANLLLFFVLTGDPLYVLRIAGSAAADYAASSGRFAGVANDSAATYYLDYFFLKVYHSWLLGPLALLGLACLWRQRSDAAGSGGRFVALWAIGLLALFSLLPVSLHPLKLISKQVNYMLMFAAPLALLAAVFISRLRGAALGMALVLIVLPSLLLGALERNTVAVFTANAKGAVELARKLKAEDQVYGPVSAEKAAYFDSMVRPGGDPVKILLLADLREAKIQPAPGRGIIAIVDPTPSSPEGSAVPACWQPLGPLQAVTETRLSGLFHAMARAAGLLPGSLGSKMAGKLTELVEPAPAQVYRIPDASKVRCPG</sequence>
<name>A0A848G1A3_9RHOO</name>
<dbReference type="PANTHER" id="PTHR33908:SF11">
    <property type="entry name" value="MEMBRANE PROTEIN"/>
    <property type="match status" value="1"/>
</dbReference>
<evidence type="ECO:0000256" key="5">
    <source>
        <dbReference type="ARBA" id="ARBA00022692"/>
    </source>
</evidence>
<comment type="caution">
    <text evidence="10">The sequence shown here is derived from an EMBL/GenBank/DDBJ whole genome shotgun (WGS) entry which is preliminary data.</text>
</comment>
<organism evidence="10 11">
    <name type="scientific">Zoogloea dura</name>
    <dbReference type="NCBI Taxonomy" id="2728840"/>
    <lineage>
        <taxon>Bacteria</taxon>
        <taxon>Pseudomonadati</taxon>
        <taxon>Pseudomonadota</taxon>
        <taxon>Betaproteobacteria</taxon>
        <taxon>Rhodocyclales</taxon>
        <taxon>Zoogloeaceae</taxon>
        <taxon>Zoogloea</taxon>
    </lineage>
</organism>
<evidence type="ECO:0000256" key="6">
    <source>
        <dbReference type="ARBA" id="ARBA00022989"/>
    </source>
</evidence>
<dbReference type="InterPro" id="IPR050297">
    <property type="entry name" value="LipidA_mod_glycosyltrf_83"/>
</dbReference>
<dbReference type="GO" id="GO:0009103">
    <property type="term" value="P:lipopolysaccharide biosynthetic process"/>
    <property type="evidence" value="ECO:0007669"/>
    <property type="project" value="UniProtKB-ARBA"/>
</dbReference>
<evidence type="ECO:0000259" key="9">
    <source>
        <dbReference type="Pfam" id="PF13231"/>
    </source>
</evidence>
<evidence type="ECO:0000256" key="2">
    <source>
        <dbReference type="ARBA" id="ARBA00022475"/>
    </source>
</evidence>
<dbReference type="InterPro" id="IPR038731">
    <property type="entry name" value="RgtA/B/C-like"/>
</dbReference>
<dbReference type="GO" id="GO:0005886">
    <property type="term" value="C:plasma membrane"/>
    <property type="evidence" value="ECO:0007669"/>
    <property type="project" value="UniProtKB-SubCell"/>
</dbReference>
<feature type="transmembrane region" description="Helical" evidence="8">
    <location>
        <begin position="332"/>
        <end position="348"/>
    </location>
</feature>
<dbReference type="PANTHER" id="PTHR33908">
    <property type="entry name" value="MANNOSYLTRANSFERASE YKCB-RELATED"/>
    <property type="match status" value="1"/>
</dbReference>
<feature type="transmembrane region" description="Helical" evidence="8">
    <location>
        <begin position="271"/>
        <end position="289"/>
    </location>
</feature>
<dbReference type="AlphaFoldDB" id="A0A848G1A3"/>
<dbReference type="EMBL" id="JABBGA010000006">
    <property type="protein sequence ID" value="NML25957.1"/>
    <property type="molecule type" value="Genomic_DNA"/>
</dbReference>
<feature type="transmembrane region" description="Helical" evidence="8">
    <location>
        <begin position="355"/>
        <end position="373"/>
    </location>
</feature>
<feature type="transmembrane region" description="Helical" evidence="8">
    <location>
        <begin position="204"/>
        <end position="224"/>
    </location>
</feature>
<keyword evidence="7 8" id="KW-0472">Membrane</keyword>
<feature type="transmembrane region" description="Helical" evidence="8">
    <location>
        <begin position="167"/>
        <end position="192"/>
    </location>
</feature>
<evidence type="ECO:0000313" key="11">
    <source>
        <dbReference type="Proteomes" id="UP000580043"/>
    </source>
</evidence>
<keyword evidence="5 8" id="KW-0812">Transmembrane</keyword>
<protein>
    <submittedName>
        <fullName evidence="10">Phospholipid carrier-dependent glycosyltransferase</fullName>
    </submittedName>
</protein>
<dbReference type="RefSeq" id="WP_169145510.1">
    <property type="nucleotide sequence ID" value="NZ_JABBGA010000006.1"/>
</dbReference>
<proteinExistence type="predicted"/>
<keyword evidence="11" id="KW-1185">Reference proteome</keyword>
<keyword evidence="6 8" id="KW-1133">Transmembrane helix</keyword>
<dbReference type="Pfam" id="PF13231">
    <property type="entry name" value="PMT_2"/>
    <property type="match status" value="1"/>
</dbReference>
<evidence type="ECO:0000256" key="7">
    <source>
        <dbReference type="ARBA" id="ARBA00023136"/>
    </source>
</evidence>
<evidence type="ECO:0000256" key="3">
    <source>
        <dbReference type="ARBA" id="ARBA00022676"/>
    </source>
</evidence>
<reference evidence="10 11" key="1">
    <citation type="submission" date="2020-04" db="EMBL/GenBank/DDBJ databases">
        <title>Zoogloea sp. G-4-1-14 isolated from soil.</title>
        <authorList>
            <person name="Dahal R.H."/>
        </authorList>
    </citation>
    <scope>NUCLEOTIDE SEQUENCE [LARGE SCALE GENOMIC DNA]</scope>
    <source>
        <strain evidence="10 11">G-4-1-14</strain>
    </source>
</reference>
<keyword evidence="2" id="KW-1003">Cell membrane</keyword>
<accession>A0A848G1A3</accession>
<evidence type="ECO:0000256" key="8">
    <source>
        <dbReference type="SAM" id="Phobius"/>
    </source>
</evidence>